<keyword evidence="5" id="KW-0560">Oxidoreductase</keyword>
<sequence length="419" mass="47949">MCKQANQVDSKLKTVTSGDQTEVLIKGRWYSIKDFARKHPGGRIVNFYRGKDASQAYREFHTRSTRADKWLKNMKSRPAKEGESVVDTDALTKDFVQLRKDLEAEGFFKPDYVHVCFRFAEIIAMHAIGLYLAFNGWLMTGIAILGVAEGRCGWLMHEGGHNSLTGHIPTDHFLQVLTYGLGCGMSAAWWRNQHNKHHAMPQKLEHDVDLNTLPLVLFNLDAAAHQKKAPKSKTWIRMQALLFPNLICSLVAAFWQLYLHPRHALRTKHYAELVCMAARWGFIFAYLPQFYGFWNVFACAVLANGIGATYIFCNFAVSHTHLPVVKADDDVSWVIYSAKHTMNVDSGAFGWVDWWMSYLNFQIEHHLFPSMPQFRHPIVSKRVKALFEKHGVPYLRMSYVDAMKTTFGNLDQVGHAFYG</sequence>
<evidence type="ECO:0000256" key="6">
    <source>
        <dbReference type="ARBA" id="ARBA00023098"/>
    </source>
</evidence>
<evidence type="ECO:0000256" key="7">
    <source>
        <dbReference type="ARBA" id="ARBA00023136"/>
    </source>
</evidence>
<dbReference type="GO" id="GO:0016020">
    <property type="term" value="C:membrane"/>
    <property type="evidence" value="ECO:0007669"/>
    <property type="project" value="UniProtKB-SubCell"/>
</dbReference>
<accession>A0A6V3KQU5</accession>
<feature type="transmembrane region" description="Helical" evidence="8">
    <location>
        <begin position="128"/>
        <end position="148"/>
    </location>
</feature>
<organism evidence="11">
    <name type="scientific">Lotharella globosa</name>
    <dbReference type="NCBI Taxonomy" id="91324"/>
    <lineage>
        <taxon>Eukaryota</taxon>
        <taxon>Sar</taxon>
        <taxon>Rhizaria</taxon>
        <taxon>Cercozoa</taxon>
        <taxon>Chlorarachniophyceae</taxon>
        <taxon>Lotharella</taxon>
    </lineage>
</organism>
<evidence type="ECO:0000256" key="2">
    <source>
        <dbReference type="ARBA" id="ARBA00009295"/>
    </source>
</evidence>
<evidence type="ECO:0000256" key="1">
    <source>
        <dbReference type="ARBA" id="ARBA00004141"/>
    </source>
</evidence>
<dbReference type="Pfam" id="PF00487">
    <property type="entry name" value="FA_desaturase"/>
    <property type="match status" value="1"/>
</dbReference>
<dbReference type="InterPro" id="IPR005804">
    <property type="entry name" value="FA_desaturase_dom"/>
</dbReference>
<evidence type="ECO:0000256" key="5">
    <source>
        <dbReference type="ARBA" id="ARBA00023002"/>
    </source>
</evidence>
<feature type="transmembrane region" description="Helical" evidence="8">
    <location>
        <begin position="293"/>
        <end position="317"/>
    </location>
</feature>
<dbReference type="SUPFAM" id="SSF55856">
    <property type="entry name" value="Cytochrome b5-like heme/steroid binding domain"/>
    <property type="match status" value="1"/>
</dbReference>
<dbReference type="AlphaFoldDB" id="A0A6V3KQU5"/>
<keyword evidence="6" id="KW-0443">Lipid metabolism</keyword>
<evidence type="ECO:0000256" key="8">
    <source>
        <dbReference type="SAM" id="Phobius"/>
    </source>
</evidence>
<feature type="domain" description="Cytochrome b5 heme-binding" evidence="9">
    <location>
        <begin position="19"/>
        <end position="74"/>
    </location>
</feature>
<dbReference type="PANTHER" id="PTHR19353:SF88">
    <property type="entry name" value="DELTA(5) FATTY ACID DESATURASE FAT-4"/>
    <property type="match status" value="1"/>
</dbReference>
<dbReference type="InterPro" id="IPR036400">
    <property type="entry name" value="Cyt_B5-like_heme/steroid_sf"/>
</dbReference>
<keyword evidence="7 8" id="KW-0472">Membrane</keyword>
<evidence type="ECO:0000259" key="10">
    <source>
        <dbReference type="Pfam" id="PF00487"/>
    </source>
</evidence>
<comment type="similarity">
    <text evidence="2">Belongs to the fatty acid desaturase type 1 family.</text>
</comment>
<dbReference type="PIRSF" id="PIRSF015921">
    <property type="entry name" value="FA_sphinglp_des"/>
    <property type="match status" value="1"/>
</dbReference>
<feature type="domain" description="Fatty acid desaturase" evidence="10">
    <location>
        <begin position="136"/>
        <end position="395"/>
    </location>
</feature>
<keyword evidence="3 8" id="KW-0812">Transmembrane</keyword>
<dbReference type="EMBL" id="HBIV01012999">
    <property type="protein sequence ID" value="CAE0658011.1"/>
    <property type="molecule type" value="Transcribed_RNA"/>
</dbReference>
<reference evidence="11" key="1">
    <citation type="submission" date="2021-01" db="EMBL/GenBank/DDBJ databases">
        <authorList>
            <person name="Corre E."/>
            <person name="Pelletier E."/>
            <person name="Niang G."/>
            <person name="Scheremetjew M."/>
            <person name="Finn R."/>
            <person name="Kale V."/>
            <person name="Holt S."/>
            <person name="Cochrane G."/>
            <person name="Meng A."/>
            <person name="Brown T."/>
            <person name="Cohen L."/>
        </authorList>
    </citation>
    <scope>NUCLEOTIDE SEQUENCE</scope>
    <source>
        <strain evidence="11">CCCM811</strain>
    </source>
</reference>
<feature type="transmembrane region" description="Helical" evidence="8">
    <location>
        <begin position="240"/>
        <end position="258"/>
    </location>
</feature>
<evidence type="ECO:0000256" key="3">
    <source>
        <dbReference type="ARBA" id="ARBA00022692"/>
    </source>
</evidence>
<dbReference type="Pfam" id="PF00173">
    <property type="entry name" value="Cyt-b5"/>
    <property type="match status" value="1"/>
</dbReference>
<gene>
    <name evidence="11" type="ORF">LGLO00237_LOCUS9580</name>
</gene>
<dbReference type="PANTHER" id="PTHR19353">
    <property type="entry name" value="FATTY ACID DESATURASE 2"/>
    <property type="match status" value="1"/>
</dbReference>
<comment type="subcellular location">
    <subcellularLocation>
        <location evidence="1">Membrane</location>
        <topology evidence="1">Multi-pass membrane protein</topology>
    </subcellularLocation>
</comment>
<dbReference type="CDD" id="cd03506">
    <property type="entry name" value="Delta6-FADS-like"/>
    <property type="match status" value="1"/>
</dbReference>
<keyword evidence="4 8" id="KW-1133">Transmembrane helix</keyword>
<evidence type="ECO:0000313" key="11">
    <source>
        <dbReference type="EMBL" id="CAE0658011.1"/>
    </source>
</evidence>
<proteinExistence type="inferred from homology"/>
<protein>
    <submittedName>
        <fullName evidence="11">Uncharacterized protein</fullName>
    </submittedName>
</protein>
<evidence type="ECO:0000259" key="9">
    <source>
        <dbReference type="Pfam" id="PF00173"/>
    </source>
</evidence>
<name>A0A6V3KQU5_9EUKA</name>
<dbReference type="InterPro" id="IPR001199">
    <property type="entry name" value="Cyt_B5-like_heme/steroid-bd"/>
</dbReference>
<dbReference type="GO" id="GO:0006629">
    <property type="term" value="P:lipid metabolic process"/>
    <property type="evidence" value="ECO:0007669"/>
    <property type="project" value="UniProtKB-KW"/>
</dbReference>
<dbReference type="Gene3D" id="3.10.120.10">
    <property type="entry name" value="Cytochrome b5-like heme/steroid binding domain"/>
    <property type="match status" value="1"/>
</dbReference>
<evidence type="ECO:0000256" key="4">
    <source>
        <dbReference type="ARBA" id="ARBA00022989"/>
    </source>
</evidence>
<dbReference type="InterPro" id="IPR012171">
    <property type="entry name" value="Fatty_acid_desaturase"/>
</dbReference>
<dbReference type="GO" id="GO:0016717">
    <property type="term" value="F:oxidoreductase activity, acting on paired donors, with oxidation of a pair of donors resulting in the reduction of molecular oxygen to two molecules of water"/>
    <property type="evidence" value="ECO:0007669"/>
    <property type="project" value="TreeGrafter"/>
</dbReference>